<dbReference type="EMBL" id="JBHUIP010000005">
    <property type="protein sequence ID" value="MFD2262808.1"/>
    <property type="molecule type" value="Genomic_DNA"/>
</dbReference>
<feature type="transmembrane region" description="Helical" evidence="1">
    <location>
        <begin position="455"/>
        <end position="476"/>
    </location>
</feature>
<evidence type="ECO:0000313" key="2">
    <source>
        <dbReference type="EMBL" id="MFD2262808.1"/>
    </source>
</evidence>
<name>A0ABW5DNV6_9PROT</name>
<sequence length="574" mass="62601">MNAIHSEQVTDHLTRVVTVKLEPGARYVVDNLLIGAGDTIAVGMRSIELKVTRSRKQGDSTIEQTVVETHSLPAMRYASPKALRYLVQAGQELEPGEVSILEYEVEDSFLNRVEKTIRRMTKHSSSLHVMGAIPDGKLQKAIAHYANSVDPDRVCFLFDDTVFGSAKDGFLITDSGFYYNNGARRLALRFREIDTIRVEPAAVKTGEKAADRSQLIVTNSDGEITVGDDWPGVPLADFESLLNLVIHAREIGQTKEVDGYVIVEDMPEPVRAAYLGLLVWLTYHNDGQIDERELSELQVLMTQLDCGPELRHQIRSYISAPSNLDPATLVKEMFAQTPSGSELALAGSLIKDAVRMVRSISKESALEQPGLRQLASLLNIDDQQIAFIEDACIQDEKIMAGELSDSQIMTTAKVMAAKASAVGVPIAAVYLSGSVTGLSAAGVTSGLASLGLGGILGFSSMVSGIGVALILGVGIYKGVRWLAGGKERDKASRRELMLQEVLRIHQKAISNLAEDVAFFGRRMVDLTTDVEKNKLLIGKLSRELSMFADAITRLRSKETGLESELKTELEKRAA</sequence>
<gene>
    <name evidence="2" type="ORF">ACFSM5_07900</name>
</gene>
<protein>
    <submittedName>
        <fullName evidence="2">Uncharacterized protein</fullName>
    </submittedName>
</protein>
<dbReference type="RefSeq" id="WP_379875775.1">
    <property type="nucleotide sequence ID" value="NZ_JBHUIP010000005.1"/>
</dbReference>
<reference evidence="3" key="1">
    <citation type="journal article" date="2019" name="Int. J. Syst. Evol. Microbiol.">
        <title>The Global Catalogue of Microorganisms (GCM) 10K type strain sequencing project: providing services to taxonomists for standard genome sequencing and annotation.</title>
        <authorList>
            <consortium name="The Broad Institute Genomics Platform"/>
            <consortium name="The Broad Institute Genome Sequencing Center for Infectious Disease"/>
            <person name="Wu L."/>
            <person name="Ma J."/>
        </authorList>
    </citation>
    <scope>NUCLEOTIDE SEQUENCE [LARGE SCALE GENOMIC DNA]</scope>
    <source>
        <strain evidence="3">CGMCC 1.19062</strain>
    </source>
</reference>
<evidence type="ECO:0000256" key="1">
    <source>
        <dbReference type="SAM" id="Phobius"/>
    </source>
</evidence>
<keyword evidence="1" id="KW-0472">Membrane</keyword>
<evidence type="ECO:0000313" key="3">
    <source>
        <dbReference type="Proteomes" id="UP001597295"/>
    </source>
</evidence>
<keyword evidence="3" id="KW-1185">Reference proteome</keyword>
<dbReference type="Gene3D" id="1.10.3680.10">
    <property type="entry name" value="TerB-like"/>
    <property type="match status" value="1"/>
</dbReference>
<organism evidence="2 3">
    <name type="scientific">Lacibacterium aquatile</name>
    <dbReference type="NCBI Taxonomy" id="1168082"/>
    <lineage>
        <taxon>Bacteria</taxon>
        <taxon>Pseudomonadati</taxon>
        <taxon>Pseudomonadota</taxon>
        <taxon>Alphaproteobacteria</taxon>
        <taxon>Rhodospirillales</taxon>
        <taxon>Rhodospirillaceae</taxon>
    </lineage>
</organism>
<keyword evidence="1" id="KW-0812">Transmembrane</keyword>
<keyword evidence="1" id="KW-1133">Transmembrane helix</keyword>
<feature type="transmembrane region" description="Helical" evidence="1">
    <location>
        <begin position="419"/>
        <end position="443"/>
    </location>
</feature>
<dbReference type="InterPro" id="IPR029024">
    <property type="entry name" value="TerB-like"/>
</dbReference>
<accession>A0ABW5DNV6</accession>
<dbReference type="Proteomes" id="UP001597295">
    <property type="component" value="Unassembled WGS sequence"/>
</dbReference>
<comment type="caution">
    <text evidence="2">The sequence shown here is derived from an EMBL/GenBank/DDBJ whole genome shotgun (WGS) entry which is preliminary data.</text>
</comment>
<proteinExistence type="predicted"/>
<dbReference type="SUPFAM" id="SSF158682">
    <property type="entry name" value="TerB-like"/>
    <property type="match status" value="1"/>
</dbReference>